<dbReference type="SUPFAM" id="SSF54928">
    <property type="entry name" value="RNA-binding domain, RBD"/>
    <property type="match status" value="2"/>
</dbReference>
<dbReference type="PANTHER" id="PTHR24012">
    <property type="entry name" value="RNA BINDING PROTEIN"/>
    <property type="match status" value="1"/>
</dbReference>
<sequence length="549" mass="59775">MHSLYACVCVCVCACYCYVNRGGQKDSSLTPAATGVLVSLGAALSTVPMKEADAIKLFIGQIPRNLEEKDLKPIFEQFGKIYELTVIKDKYTGMHKGCAFLTYCARESALKAQTALHEQKTLPGMNRPIQVKPADSEGRGEDRKLFVGMLGKQQEDDDVRKMFEPFGRIDECTVLRAPDGTSKGCAFVKFQSHAEAQAAINSLHGSRTLPGASSSLVVKFADTEKERGLRRMQQVASQLAVFSPMTLNLGAYNAYTQALVQQQTLVAQSAYLSPIATVAAVQMQQMAALNGNGIIATPITPITPITPSSGTNTPPAIAATPVPALPPPVGISGYSPVPAAANGQPASETIYTNGIHPYQAQSSAGVLDPLQQAYAGMQHYTAAYPAAYGLVSTPFPQQHTLVPQQQQQQQQREGPEGCNIFIYHLPQEFTDSELLQMFLPFGNVPIPLSLSCSLRFHCHPGHERLPDRNEAPQKGKRRERAERMSVERGQEGRIEGQHRDERRTEDFSGVIWRPDCASTVSFQQLLPTWALMTLSGDDKPLTAQLDLAS</sequence>
<reference evidence="13" key="3">
    <citation type="submission" date="2025-09" db="UniProtKB">
        <authorList>
            <consortium name="Ensembl"/>
        </authorList>
    </citation>
    <scope>IDENTIFICATION</scope>
</reference>
<evidence type="ECO:0000256" key="5">
    <source>
        <dbReference type="ARBA" id="ARBA00022664"/>
    </source>
</evidence>
<dbReference type="GO" id="GO:0005737">
    <property type="term" value="C:cytoplasm"/>
    <property type="evidence" value="ECO:0007669"/>
    <property type="project" value="UniProtKB-SubCell"/>
</dbReference>
<evidence type="ECO:0000256" key="9">
    <source>
        <dbReference type="PROSITE-ProRule" id="PRU00176"/>
    </source>
</evidence>
<evidence type="ECO:0000256" key="8">
    <source>
        <dbReference type="ARBA" id="ARBA00023242"/>
    </source>
</evidence>
<dbReference type="AlphaFoldDB" id="A0AAR2LFC4"/>
<dbReference type="GO" id="GO:0005634">
    <property type="term" value="C:nucleus"/>
    <property type="evidence" value="ECO:0007669"/>
    <property type="project" value="UniProtKB-SubCell"/>
</dbReference>
<keyword evidence="14" id="KW-1185">Reference proteome</keyword>
<dbReference type="GeneTree" id="ENSGT00940000154716"/>
<evidence type="ECO:0000259" key="12">
    <source>
        <dbReference type="PROSITE" id="PS50102"/>
    </source>
</evidence>
<feature type="signal peptide" evidence="11">
    <location>
        <begin position="1"/>
        <end position="17"/>
    </location>
</feature>
<dbReference type="GO" id="GO:0006397">
    <property type="term" value="P:mRNA processing"/>
    <property type="evidence" value="ECO:0007669"/>
    <property type="project" value="UniProtKB-KW"/>
</dbReference>
<dbReference type="Pfam" id="PF00076">
    <property type="entry name" value="RRM_1"/>
    <property type="match status" value="2"/>
</dbReference>
<evidence type="ECO:0000256" key="10">
    <source>
        <dbReference type="SAM" id="MobiDB-lite"/>
    </source>
</evidence>
<feature type="domain" description="RRM" evidence="12">
    <location>
        <begin position="55"/>
        <end position="136"/>
    </location>
</feature>
<feature type="chain" id="PRO_5043322187" description="RRM domain-containing protein" evidence="11">
    <location>
        <begin position="18"/>
        <end position="549"/>
    </location>
</feature>
<proteinExistence type="inferred from homology"/>
<dbReference type="PROSITE" id="PS50102">
    <property type="entry name" value="RRM"/>
    <property type="match status" value="2"/>
</dbReference>
<organism evidence="13 14">
    <name type="scientific">Pygocentrus nattereri</name>
    <name type="common">Red-bellied piranha</name>
    <dbReference type="NCBI Taxonomy" id="42514"/>
    <lineage>
        <taxon>Eukaryota</taxon>
        <taxon>Metazoa</taxon>
        <taxon>Chordata</taxon>
        <taxon>Craniata</taxon>
        <taxon>Vertebrata</taxon>
        <taxon>Euteleostomi</taxon>
        <taxon>Actinopterygii</taxon>
        <taxon>Neopterygii</taxon>
        <taxon>Teleostei</taxon>
        <taxon>Ostariophysi</taxon>
        <taxon>Characiformes</taxon>
        <taxon>Characoidei</taxon>
        <taxon>Pygocentrus</taxon>
    </lineage>
</organism>
<dbReference type="CDD" id="cd12635">
    <property type="entry name" value="RRM2_CELF3_4_5_6"/>
    <property type="match status" value="1"/>
</dbReference>
<evidence type="ECO:0000256" key="7">
    <source>
        <dbReference type="ARBA" id="ARBA00022884"/>
    </source>
</evidence>
<dbReference type="InterPro" id="IPR034648">
    <property type="entry name" value="CELF3/4/5/6_RRM1"/>
</dbReference>
<comment type="subcellular location">
    <subcellularLocation>
        <location evidence="2">Cytoplasm</location>
    </subcellularLocation>
    <subcellularLocation>
        <location evidence="1">Nucleus</location>
    </subcellularLocation>
</comment>
<dbReference type="Proteomes" id="UP001501920">
    <property type="component" value="Chromosome 3"/>
</dbReference>
<feature type="region of interest" description="Disordered" evidence="10">
    <location>
        <begin position="461"/>
        <end position="503"/>
    </location>
</feature>
<dbReference type="FunFam" id="3.30.70.330:FF:000007">
    <property type="entry name" value="CUGBP Elav-like family member 4 isoform 3"/>
    <property type="match status" value="1"/>
</dbReference>
<evidence type="ECO:0000256" key="3">
    <source>
        <dbReference type="ARBA" id="ARBA00009621"/>
    </source>
</evidence>
<evidence type="ECO:0000256" key="1">
    <source>
        <dbReference type="ARBA" id="ARBA00004123"/>
    </source>
</evidence>
<evidence type="ECO:0000313" key="14">
    <source>
        <dbReference type="Proteomes" id="UP001501920"/>
    </source>
</evidence>
<evidence type="ECO:0000256" key="11">
    <source>
        <dbReference type="SAM" id="SignalP"/>
    </source>
</evidence>
<evidence type="ECO:0000256" key="6">
    <source>
        <dbReference type="ARBA" id="ARBA00022737"/>
    </source>
</evidence>
<evidence type="ECO:0000313" key="13">
    <source>
        <dbReference type="Ensembl" id="ENSPNAP00000075225.1"/>
    </source>
</evidence>
<dbReference type="GO" id="GO:0003723">
    <property type="term" value="F:RNA binding"/>
    <property type="evidence" value="ECO:0007669"/>
    <property type="project" value="UniProtKB-UniRule"/>
</dbReference>
<keyword evidence="5" id="KW-0507">mRNA processing</keyword>
<keyword evidence="8" id="KW-0539">Nucleus</keyword>
<keyword evidence="7 9" id="KW-0694">RNA-binding</keyword>
<feature type="domain" description="RRM" evidence="12">
    <location>
        <begin position="143"/>
        <end position="223"/>
    </location>
</feature>
<name>A0AAR2LFC4_PYGNA</name>
<comment type="similarity">
    <text evidence="3">Belongs to the CELF/BRUNOL family.</text>
</comment>
<protein>
    <recommendedName>
        <fullName evidence="12">RRM domain-containing protein</fullName>
    </recommendedName>
</protein>
<keyword evidence="11" id="KW-0732">Signal</keyword>
<accession>A0AAR2LFC4</accession>
<dbReference type="InterPro" id="IPR035979">
    <property type="entry name" value="RBD_domain_sf"/>
</dbReference>
<dbReference type="SMART" id="SM00360">
    <property type="entry name" value="RRM"/>
    <property type="match status" value="2"/>
</dbReference>
<evidence type="ECO:0000256" key="2">
    <source>
        <dbReference type="ARBA" id="ARBA00004496"/>
    </source>
</evidence>
<dbReference type="Gene3D" id="3.30.70.330">
    <property type="match status" value="3"/>
</dbReference>
<dbReference type="CDD" id="cd12632">
    <property type="entry name" value="RRM1_CELF3_4_5_6"/>
    <property type="match status" value="1"/>
</dbReference>
<keyword evidence="4" id="KW-0963">Cytoplasm</keyword>
<keyword evidence="6" id="KW-0677">Repeat</keyword>
<reference evidence="13" key="2">
    <citation type="submission" date="2025-08" db="UniProtKB">
        <authorList>
            <consortium name="Ensembl"/>
        </authorList>
    </citation>
    <scope>IDENTIFICATION</scope>
</reference>
<dbReference type="Ensembl" id="ENSPNAT00000064101.1">
    <property type="protein sequence ID" value="ENSPNAP00000075225.1"/>
    <property type="gene ID" value="ENSPNAG00000018005.2"/>
</dbReference>
<dbReference type="FunFam" id="3.30.70.330:FF:000010">
    <property type="entry name" value="CUGBP Elav-like family member 4 isoform 3"/>
    <property type="match status" value="1"/>
</dbReference>
<evidence type="ECO:0000256" key="4">
    <source>
        <dbReference type="ARBA" id="ARBA00022490"/>
    </source>
</evidence>
<dbReference type="InterPro" id="IPR012677">
    <property type="entry name" value="Nucleotide-bd_a/b_plait_sf"/>
</dbReference>
<reference evidence="13 14" key="1">
    <citation type="submission" date="2020-10" db="EMBL/GenBank/DDBJ databases">
        <title>Pygocentrus nattereri (red-bellied piranha) genome, fPygNat1, primary haplotype.</title>
        <authorList>
            <person name="Myers G."/>
            <person name="Meyer A."/>
            <person name="Karagic N."/>
            <person name="Pippel M."/>
            <person name="Winkler S."/>
            <person name="Tracey A."/>
            <person name="Wood J."/>
            <person name="Formenti G."/>
            <person name="Howe K."/>
            <person name="Fedrigo O."/>
            <person name="Jarvis E.D."/>
        </authorList>
    </citation>
    <scope>NUCLEOTIDE SEQUENCE [LARGE SCALE GENOMIC DNA]</scope>
</reference>
<dbReference type="InterPro" id="IPR000504">
    <property type="entry name" value="RRM_dom"/>
</dbReference>